<evidence type="ECO:0000256" key="2">
    <source>
        <dbReference type="ARBA" id="ARBA00022840"/>
    </source>
</evidence>
<dbReference type="AlphaFoldDB" id="A0ABD1YRN6"/>
<feature type="domain" description="Guanylate cyclase" evidence="4">
    <location>
        <begin position="151"/>
        <end position="212"/>
    </location>
</feature>
<dbReference type="PROSITE" id="PS50125">
    <property type="entry name" value="GUANYLATE_CYCLASE_2"/>
    <property type="match status" value="1"/>
</dbReference>
<dbReference type="InterPro" id="IPR029787">
    <property type="entry name" value="Nucleotide_cyclase"/>
</dbReference>
<reference evidence="5 6" key="1">
    <citation type="submission" date="2024-09" db="EMBL/GenBank/DDBJ databases">
        <title>Chromosome-scale assembly of Riccia fluitans.</title>
        <authorList>
            <person name="Paukszto L."/>
            <person name="Sawicki J."/>
            <person name="Karawczyk K."/>
            <person name="Piernik-Szablinska J."/>
            <person name="Szczecinska M."/>
            <person name="Mazdziarz M."/>
        </authorList>
    </citation>
    <scope>NUCLEOTIDE SEQUENCE [LARGE SCALE GENOMIC DNA]</scope>
    <source>
        <strain evidence="5">Rf_01</strain>
        <tissue evidence="5">Aerial parts of the thallus</tissue>
    </source>
</reference>
<dbReference type="SUPFAM" id="SSF55073">
    <property type="entry name" value="Nucleotide cyclase"/>
    <property type="match status" value="1"/>
</dbReference>
<name>A0ABD1YRN6_9MARC</name>
<keyword evidence="2" id="KW-0067">ATP-binding</keyword>
<evidence type="ECO:0000313" key="6">
    <source>
        <dbReference type="Proteomes" id="UP001605036"/>
    </source>
</evidence>
<feature type="region of interest" description="Disordered" evidence="3">
    <location>
        <begin position="1"/>
        <end position="87"/>
    </location>
</feature>
<dbReference type="GO" id="GO:0005524">
    <property type="term" value="F:ATP binding"/>
    <property type="evidence" value="ECO:0007669"/>
    <property type="project" value="UniProtKB-KW"/>
</dbReference>
<protein>
    <recommendedName>
        <fullName evidence="4">Guanylate cyclase domain-containing protein</fullName>
    </recommendedName>
</protein>
<keyword evidence="1" id="KW-0547">Nucleotide-binding</keyword>
<evidence type="ECO:0000313" key="5">
    <source>
        <dbReference type="EMBL" id="KAL2633089.1"/>
    </source>
</evidence>
<dbReference type="EMBL" id="JBHFFA010000003">
    <property type="protein sequence ID" value="KAL2633089.1"/>
    <property type="molecule type" value="Genomic_DNA"/>
</dbReference>
<evidence type="ECO:0000256" key="3">
    <source>
        <dbReference type="SAM" id="MobiDB-lite"/>
    </source>
</evidence>
<keyword evidence="6" id="KW-1185">Reference proteome</keyword>
<accession>A0ABD1YRN6</accession>
<dbReference type="InterPro" id="IPR001054">
    <property type="entry name" value="A/G_cyclase"/>
</dbReference>
<evidence type="ECO:0000259" key="4">
    <source>
        <dbReference type="PROSITE" id="PS50125"/>
    </source>
</evidence>
<dbReference type="Gene3D" id="3.30.70.1230">
    <property type="entry name" value="Nucleotide cyclase"/>
    <property type="match status" value="1"/>
</dbReference>
<proteinExistence type="predicted"/>
<dbReference type="PANTHER" id="PTHR16305">
    <property type="entry name" value="TESTICULAR SOLUBLE ADENYLYL CYCLASE"/>
    <property type="match status" value="1"/>
</dbReference>
<dbReference type="PANTHER" id="PTHR16305:SF28">
    <property type="entry name" value="GUANYLATE CYCLASE DOMAIN-CONTAINING PROTEIN"/>
    <property type="match status" value="1"/>
</dbReference>
<evidence type="ECO:0000256" key="1">
    <source>
        <dbReference type="ARBA" id="ARBA00022741"/>
    </source>
</evidence>
<organism evidence="5 6">
    <name type="scientific">Riccia fluitans</name>
    <dbReference type="NCBI Taxonomy" id="41844"/>
    <lineage>
        <taxon>Eukaryota</taxon>
        <taxon>Viridiplantae</taxon>
        <taxon>Streptophyta</taxon>
        <taxon>Embryophyta</taxon>
        <taxon>Marchantiophyta</taxon>
        <taxon>Marchantiopsida</taxon>
        <taxon>Marchantiidae</taxon>
        <taxon>Marchantiales</taxon>
        <taxon>Ricciaceae</taxon>
        <taxon>Riccia</taxon>
    </lineage>
</organism>
<dbReference type="Proteomes" id="UP001605036">
    <property type="component" value="Unassembled WGS sequence"/>
</dbReference>
<sequence>METEKVEPASVSPHSSSLEDEYKRQQTTGKAANFRGRLSLDAPLSAEENGSDGIKRDRQRRMSTGMVYKSPESLKFTDEEAPEDEVSKWEDWQDFASGDDDGSEAVASESESQNLLEYLEPYVPHLLYHSVLYDPETQLGKSPTSHAFFGGVMIADISGFTTLTERALTSKRGTELVEELLVALNNYFSQACDIVLMFGGDIVNVQGSSFIASVDRSPCLRDIMSSNIEATALLSHAFTAVSTFNFQVPNVTYIYSSMLEMQ</sequence>
<comment type="caution">
    <text evidence="5">The sequence shown here is derived from an EMBL/GenBank/DDBJ whole genome shotgun (WGS) entry which is preliminary data.</text>
</comment>
<gene>
    <name evidence="5" type="ORF">R1flu_004568</name>
</gene>